<feature type="domain" description="Multidrug resistance protein MdtA-like alpha-helical hairpin" evidence="3">
    <location>
        <begin position="113"/>
        <end position="170"/>
    </location>
</feature>
<feature type="compositionally biased region" description="Polar residues" evidence="2">
    <location>
        <begin position="361"/>
        <end position="379"/>
    </location>
</feature>
<evidence type="ECO:0000259" key="4">
    <source>
        <dbReference type="Pfam" id="PF25917"/>
    </source>
</evidence>
<dbReference type="PANTHER" id="PTHR30469:SF11">
    <property type="entry name" value="BLL4320 PROTEIN"/>
    <property type="match status" value="1"/>
</dbReference>
<proteinExistence type="inferred from homology"/>
<dbReference type="KEGG" id="micc:AUP74_01453"/>
<dbReference type="InterPro" id="IPR058792">
    <property type="entry name" value="Beta-barrel_RND_2"/>
</dbReference>
<dbReference type="AlphaFoldDB" id="A0A1C9W6X8"/>
<evidence type="ECO:0000256" key="1">
    <source>
        <dbReference type="ARBA" id="ARBA00009477"/>
    </source>
</evidence>
<dbReference type="GO" id="GO:1990281">
    <property type="term" value="C:efflux pump complex"/>
    <property type="evidence" value="ECO:0007669"/>
    <property type="project" value="TreeGrafter"/>
</dbReference>
<dbReference type="SUPFAM" id="SSF111369">
    <property type="entry name" value="HlyD-like secretion proteins"/>
    <property type="match status" value="1"/>
</dbReference>
<comment type="similarity">
    <text evidence="1">Belongs to the membrane fusion protein (MFP) (TC 8.A.1) family.</text>
</comment>
<accession>A0A1C9W6X8</accession>
<dbReference type="STRING" id="1769779.AUP74_01453"/>
<evidence type="ECO:0000313" key="6">
    <source>
        <dbReference type="EMBL" id="AOS96901.1"/>
    </source>
</evidence>
<dbReference type="PANTHER" id="PTHR30469">
    <property type="entry name" value="MULTIDRUG RESISTANCE PROTEIN MDTA"/>
    <property type="match status" value="1"/>
</dbReference>
<dbReference type="NCBIfam" id="TIGR01730">
    <property type="entry name" value="RND_mfp"/>
    <property type="match status" value="1"/>
</dbReference>
<sequence length="379" mass="41283">MAAKNRVFNKPMLLMLLGCLLLFGGIFAFKMFGKMMMNRAFDTMALPPATVTSAMVEMQTWQEQLTAVGTLRAVNGVDVTTQAQGVVSRIYFESGETVQRGALLVELAAEPERAQLKVLEAELQLARRDHERIKKLHGRGVTTDAELDDALSTLEQVLASIEVQRATVAERRVTAPFSGQLGIRMVDLGQNVSPGDAVVSLQQLAPIYADFSLPEQHFARLKIGQVVSVRTGAYPETRFPGKITAIDPRVDSESRNFLVQATLPNDAQKLRPGMYADVTLGLAAERSVQVVPRTAIRFAPYGNSVFVLEKSPEGEGLVAYRRVVQTGEERGDLVEILKGVEAGQQVATSGLLKLRNEGAVSINNENTPPAKSDPNPANR</sequence>
<name>A0A1C9W6X8_9GAMM</name>
<dbReference type="InterPro" id="IPR006143">
    <property type="entry name" value="RND_pump_MFP"/>
</dbReference>
<dbReference type="RefSeq" id="WP_226999909.1">
    <property type="nucleotide sequence ID" value="NZ_CP014143.1"/>
</dbReference>
<keyword evidence="7" id="KW-1185">Reference proteome</keyword>
<feature type="domain" description="Multidrug resistance protein MdtA-like barrel-sandwich hybrid" evidence="4">
    <location>
        <begin position="76"/>
        <end position="197"/>
    </location>
</feature>
<dbReference type="Gene3D" id="2.40.50.100">
    <property type="match status" value="1"/>
</dbReference>
<dbReference type="Pfam" id="PF25917">
    <property type="entry name" value="BSH_RND"/>
    <property type="match status" value="1"/>
</dbReference>
<feature type="region of interest" description="Disordered" evidence="2">
    <location>
        <begin position="359"/>
        <end position="379"/>
    </location>
</feature>
<dbReference type="Gene3D" id="1.10.287.470">
    <property type="entry name" value="Helix hairpin bin"/>
    <property type="match status" value="1"/>
</dbReference>
<dbReference type="EMBL" id="CP014143">
    <property type="protein sequence ID" value="AOS96901.1"/>
    <property type="molecule type" value="Genomic_DNA"/>
</dbReference>
<dbReference type="InterPro" id="IPR058625">
    <property type="entry name" value="MdtA-like_BSH"/>
</dbReference>
<dbReference type="Proteomes" id="UP000095672">
    <property type="component" value="Chromosome"/>
</dbReference>
<dbReference type="Pfam" id="PF25954">
    <property type="entry name" value="Beta-barrel_RND_2"/>
    <property type="match status" value="1"/>
</dbReference>
<dbReference type="GO" id="GO:0015562">
    <property type="term" value="F:efflux transmembrane transporter activity"/>
    <property type="evidence" value="ECO:0007669"/>
    <property type="project" value="TreeGrafter"/>
</dbReference>
<organism evidence="6 7">
    <name type="scientific">Microbulbifer aggregans</name>
    <dbReference type="NCBI Taxonomy" id="1769779"/>
    <lineage>
        <taxon>Bacteria</taxon>
        <taxon>Pseudomonadati</taxon>
        <taxon>Pseudomonadota</taxon>
        <taxon>Gammaproteobacteria</taxon>
        <taxon>Cellvibrionales</taxon>
        <taxon>Microbulbiferaceae</taxon>
        <taxon>Microbulbifer</taxon>
    </lineage>
</organism>
<reference evidence="7" key="1">
    <citation type="submission" date="2016-01" db="EMBL/GenBank/DDBJ databases">
        <title>Complete genome sequence of Microbulbifer sp. CCB-MM1, a halophile isolated from Matang Mangrove Forest, Perak.</title>
        <authorList>
            <person name="Moh T.H."/>
            <person name="Dinesh B."/>
            <person name="Lau N.-S."/>
            <person name="Go F."/>
            <person name="Alexander Chong S.-C."/>
        </authorList>
    </citation>
    <scope>NUCLEOTIDE SEQUENCE [LARGE SCALE GENOMIC DNA]</scope>
    <source>
        <strain evidence="7">CCB-MM1</strain>
    </source>
</reference>
<evidence type="ECO:0000313" key="7">
    <source>
        <dbReference type="Proteomes" id="UP000095672"/>
    </source>
</evidence>
<dbReference type="Gene3D" id="2.40.30.170">
    <property type="match status" value="1"/>
</dbReference>
<dbReference type="Gene3D" id="2.40.420.20">
    <property type="match status" value="1"/>
</dbReference>
<evidence type="ECO:0000259" key="5">
    <source>
        <dbReference type="Pfam" id="PF25954"/>
    </source>
</evidence>
<gene>
    <name evidence="6" type="primary">mdtA_2</name>
    <name evidence="6" type="ORF">AUP74_01453</name>
</gene>
<feature type="domain" description="CusB-like beta-barrel" evidence="5">
    <location>
        <begin position="210"/>
        <end position="281"/>
    </location>
</feature>
<evidence type="ECO:0000259" key="3">
    <source>
        <dbReference type="Pfam" id="PF25876"/>
    </source>
</evidence>
<dbReference type="FunFam" id="2.40.30.170:FF:000010">
    <property type="entry name" value="Efflux RND transporter periplasmic adaptor subunit"/>
    <property type="match status" value="1"/>
</dbReference>
<dbReference type="PATRIC" id="fig|1769779.3.peg.1461"/>
<protein>
    <submittedName>
        <fullName evidence="6">Multidrug resistance protein MdtA</fullName>
    </submittedName>
</protein>
<dbReference type="InterPro" id="IPR058624">
    <property type="entry name" value="MdtA-like_HH"/>
</dbReference>
<dbReference type="Pfam" id="PF25876">
    <property type="entry name" value="HH_MFP_RND"/>
    <property type="match status" value="1"/>
</dbReference>
<evidence type="ECO:0000256" key="2">
    <source>
        <dbReference type="SAM" id="MobiDB-lite"/>
    </source>
</evidence>